<dbReference type="EMBL" id="UFVS01000001">
    <property type="protein sequence ID" value="SUX44706.1"/>
    <property type="molecule type" value="Genomic_DNA"/>
</dbReference>
<accession>A0A381FDR1</accession>
<reference evidence="2 4" key="2">
    <citation type="submission" date="2018-06" db="EMBL/GenBank/DDBJ databases">
        <authorList>
            <consortium name="Pathogen Informatics"/>
            <person name="Doyle S."/>
        </authorList>
    </citation>
    <scope>NUCLEOTIDE SEQUENCE [LARGE SCALE GENOMIC DNA]</scope>
    <source>
        <strain evidence="2 4">NCTC13560</strain>
    </source>
</reference>
<dbReference type="AlphaFoldDB" id="A0A381FDR1"/>
<keyword evidence="3" id="KW-1185">Reference proteome</keyword>
<protein>
    <submittedName>
        <fullName evidence="2">Uncharacterized protein</fullName>
    </submittedName>
</protein>
<gene>
    <name evidence="2" type="ORF">NCTC13560_02680</name>
    <name evidence="1" type="ORF">SAMN05421682_103155</name>
</gene>
<dbReference type="EMBL" id="FTMF01000003">
    <property type="protein sequence ID" value="SIQ20344.1"/>
    <property type="molecule type" value="Genomic_DNA"/>
</dbReference>
<evidence type="ECO:0000313" key="1">
    <source>
        <dbReference type="EMBL" id="SIQ20344.1"/>
    </source>
</evidence>
<evidence type="ECO:0000313" key="3">
    <source>
        <dbReference type="Proteomes" id="UP000185725"/>
    </source>
</evidence>
<proteinExistence type="predicted"/>
<evidence type="ECO:0000313" key="4">
    <source>
        <dbReference type="Proteomes" id="UP000255231"/>
    </source>
</evidence>
<evidence type="ECO:0000313" key="2">
    <source>
        <dbReference type="EMBL" id="SUX44706.1"/>
    </source>
</evidence>
<sequence>MMPFFSRRFLFTLFIVLFSSIFINAQKTESNVTMEIEQGNSPSRSRLLNLVVAIQNHSSNNFSGKIQFVCPKGFKVISGEEPLIELKPNEKKYLPVRIIVESDAKAGSSPIKVRLLDQLGIFITERIKEHVIEVNNDLNLSLLNAPIYRSSSLEPISVKVRVSNSGNISQDITLVCKIPDPENGNQFLEQQAIINVKKDSTFTFTYQPSKGLSRLSNFSINISGFRNPDKEIFNTATVFVQNISSVQKYQDPQFNNFAEETKNQITTSYRKVGDNIDMYQLIGSGGFNLPSGFLFIRGNIAFLNSQQQPLVTNTNVVLQQGKNQYTIGSVNKLLEMTLVGRGAEYSRTFAKDTKLEIGFVDQNFNLVEKNSFLKNGYGFFAKGTLNANNSSRNISAAYIYRYDPFEKSKHNILGTEATYAFDKVWSMNAKINAGLSSYEFQDITKPSMSAESNYIGSINDYNLNGNYFFSTGYYPGNRRGSLLLQQNISKNYKNYNFFGNVIFSNFSPKYYFFDRPQVSENTRIEIGTKFPRVKDFSFGLFYQFQNENSNSYNNFFGSWENSQLRDLTAHRIVEQISWSNYKTRQSAVFAFETGIVKYPLDDEQNFQMKLNGNYSFKNFNINAIYQSGSYYLSEYAFSHLAAANTDYKKLTVSLFYNDNFIKDKVNLSTGLSYVDDVIYGKSPSAFLNAKYLGKNFTAFMNSSWYNYSVGVLSNNILTFEVGLTLNLRNTVLSPDKKGKIQAFAFYDENNNNVFDMGEKPAHDYIININNIALKTTEEGTALYKNVPFGKFSLKQFIQQGWYYDEYDFTVDSYSYPLNIPLHQNGTVQGKIFFDYNSKTALDFEHRASSVAFKIIKQNDIVQTIGSDDEGKFNSFLPTGTYTIAIDESTLPANTYCETKSFDINVKAGEMVVVPDFIIKVKDKKVNKKTFNN</sequence>
<dbReference type="Proteomes" id="UP000255231">
    <property type="component" value="Unassembled WGS sequence"/>
</dbReference>
<name>A0A381FDR1_9FLAO</name>
<organism evidence="2 4">
    <name type="scientific">Chryseobacterium indoltheticum</name>
    <dbReference type="NCBI Taxonomy" id="254"/>
    <lineage>
        <taxon>Bacteria</taxon>
        <taxon>Pseudomonadati</taxon>
        <taxon>Bacteroidota</taxon>
        <taxon>Flavobacteriia</taxon>
        <taxon>Flavobacteriales</taxon>
        <taxon>Weeksellaceae</taxon>
        <taxon>Chryseobacterium group</taxon>
        <taxon>Chryseobacterium</taxon>
    </lineage>
</organism>
<reference evidence="1 3" key="1">
    <citation type="submission" date="2017-01" db="EMBL/GenBank/DDBJ databases">
        <authorList>
            <person name="Varghese N."/>
            <person name="Submissions S."/>
        </authorList>
    </citation>
    <scope>NUCLEOTIDE SEQUENCE [LARGE SCALE GENOMIC DNA]</scope>
    <source>
        <strain evidence="1 3">ATCC 27950</strain>
    </source>
</reference>
<dbReference type="Proteomes" id="UP000185725">
    <property type="component" value="Unassembled WGS sequence"/>
</dbReference>